<evidence type="ECO:0000259" key="2">
    <source>
        <dbReference type="Pfam" id="PF13456"/>
    </source>
</evidence>
<feature type="chain" id="PRO_5033593285" description="RNase H type-1 domain-containing protein" evidence="1">
    <location>
        <begin position="23"/>
        <end position="98"/>
    </location>
</feature>
<dbReference type="Proteomes" id="UP000525078">
    <property type="component" value="Unassembled WGS sequence"/>
</dbReference>
<keyword evidence="6" id="KW-1185">Reference proteome</keyword>
<evidence type="ECO:0000313" key="4">
    <source>
        <dbReference type="EMBL" id="KAF4400342.1"/>
    </source>
</evidence>
<dbReference type="InterPro" id="IPR053151">
    <property type="entry name" value="RNase_H-like"/>
</dbReference>
<sequence length="98" mass="10937">MAKSNICLMAPIIAEAWASLQALNWCKDCQLIIHQVEIDFLNLIRDVQAQEVILTKYGALVESLKEVFSSFPTVSLSHTNRLRNTAAHNLVQMSIGNP</sequence>
<dbReference type="AlphaFoldDB" id="A0A7J6DWR8"/>
<keyword evidence="1" id="KW-0732">Signal</keyword>
<feature type="domain" description="RNase H type-1" evidence="2">
    <location>
        <begin position="11"/>
        <end position="93"/>
    </location>
</feature>
<dbReference type="PANTHER" id="PTHR47723:SF19">
    <property type="entry name" value="POLYNUCLEOTIDYL TRANSFERASE, RIBONUCLEASE H-LIKE SUPERFAMILY PROTEIN"/>
    <property type="match status" value="1"/>
</dbReference>
<dbReference type="Proteomes" id="UP000583929">
    <property type="component" value="Unassembled WGS sequence"/>
</dbReference>
<dbReference type="EMBL" id="JAATIQ010000018">
    <property type="protein sequence ID" value="KAF4400342.1"/>
    <property type="molecule type" value="Genomic_DNA"/>
</dbReference>
<dbReference type="GO" id="GO:0003676">
    <property type="term" value="F:nucleic acid binding"/>
    <property type="evidence" value="ECO:0007669"/>
    <property type="project" value="InterPro"/>
</dbReference>
<name>A0A7J6DWR8_CANSA</name>
<accession>A0A7J6DWR8</accession>
<organism evidence="3 5">
    <name type="scientific">Cannabis sativa</name>
    <name type="common">Hemp</name>
    <name type="synonym">Marijuana</name>
    <dbReference type="NCBI Taxonomy" id="3483"/>
    <lineage>
        <taxon>Eukaryota</taxon>
        <taxon>Viridiplantae</taxon>
        <taxon>Streptophyta</taxon>
        <taxon>Embryophyta</taxon>
        <taxon>Tracheophyta</taxon>
        <taxon>Spermatophyta</taxon>
        <taxon>Magnoliopsida</taxon>
        <taxon>eudicotyledons</taxon>
        <taxon>Gunneridae</taxon>
        <taxon>Pentapetalae</taxon>
        <taxon>rosids</taxon>
        <taxon>fabids</taxon>
        <taxon>Rosales</taxon>
        <taxon>Cannabaceae</taxon>
        <taxon>Cannabis</taxon>
    </lineage>
</organism>
<proteinExistence type="predicted"/>
<gene>
    <name evidence="3" type="ORF">F8388_019716</name>
    <name evidence="4" type="ORF">G4B88_018684</name>
</gene>
<evidence type="ECO:0000313" key="5">
    <source>
        <dbReference type="Proteomes" id="UP000525078"/>
    </source>
</evidence>
<comment type="caution">
    <text evidence="3">The sequence shown here is derived from an EMBL/GenBank/DDBJ whole genome shotgun (WGS) entry which is preliminary data.</text>
</comment>
<dbReference type="Pfam" id="PF13456">
    <property type="entry name" value="RVT_3"/>
    <property type="match status" value="1"/>
</dbReference>
<dbReference type="EMBL" id="JAATIP010000364">
    <property type="protein sequence ID" value="KAF4350582.1"/>
    <property type="molecule type" value="Genomic_DNA"/>
</dbReference>
<evidence type="ECO:0000313" key="3">
    <source>
        <dbReference type="EMBL" id="KAF4350582.1"/>
    </source>
</evidence>
<reference evidence="5 6" key="1">
    <citation type="journal article" date="2020" name="bioRxiv">
        <title>Sequence and annotation of 42 cannabis genomes reveals extensive copy number variation in cannabinoid synthesis and pathogen resistance genes.</title>
        <authorList>
            <person name="Mckernan K.J."/>
            <person name="Helbert Y."/>
            <person name="Kane L.T."/>
            <person name="Ebling H."/>
            <person name="Zhang L."/>
            <person name="Liu B."/>
            <person name="Eaton Z."/>
            <person name="Mclaughlin S."/>
            <person name="Kingan S."/>
            <person name="Baybayan P."/>
            <person name="Concepcion G."/>
            <person name="Jordan M."/>
            <person name="Riva A."/>
            <person name="Barbazuk W."/>
            <person name="Harkins T."/>
        </authorList>
    </citation>
    <scope>NUCLEOTIDE SEQUENCE [LARGE SCALE GENOMIC DNA]</scope>
    <source>
        <strain evidence="5 6">cv. Jamaican Lion 4</strain>
        <strain evidence="4">Father</strain>
        <strain evidence="3">Mother</strain>
        <tissue evidence="3">Leaf</tissue>
    </source>
</reference>
<dbReference type="InterPro" id="IPR002156">
    <property type="entry name" value="RNaseH_domain"/>
</dbReference>
<evidence type="ECO:0000256" key="1">
    <source>
        <dbReference type="SAM" id="SignalP"/>
    </source>
</evidence>
<dbReference type="PANTHER" id="PTHR47723">
    <property type="entry name" value="OS05G0353850 PROTEIN"/>
    <property type="match status" value="1"/>
</dbReference>
<feature type="signal peptide" evidence="1">
    <location>
        <begin position="1"/>
        <end position="22"/>
    </location>
</feature>
<evidence type="ECO:0000313" key="6">
    <source>
        <dbReference type="Proteomes" id="UP000583929"/>
    </source>
</evidence>
<protein>
    <recommendedName>
        <fullName evidence="2">RNase H type-1 domain-containing protein</fullName>
    </recommendedName>
</protein>
<dbReference type="GO" id="GO:0004523">
    <property type="term" value="F:RNA-DNA hybrid ribonuclease activity"/>
    <property type="evidence" value="ECO:0007669"/>
    <property type="project" value="InterPro"/>
</dbReference>